<dbReference type="eggNOG" id="COG3387">
    <property type="taxonomic scope" value="Bacteria"/>
</dbReference>
<dbReference type="Proteomes" id="UP000003111">
    <property type="component" value="Unassembled WGS sequence"/>
</dbReference>
<dbReference type="SUPFAM" id="SSF48208">
    <property type="entry name" value="Six-hairpin glycosidases"/>
    <property type="match status" value="1"/>
</dbReference>
<dbReference type="HOGENOM" id="CLU_764792_0_0_11"/>
<dbReference type="AlphaFoldDB" id="E2SFB1"/>
<accession>E2SFB1</accession>
<dbReference type="InterPro" id="IPR008928">
    <property type="entry name" value="6-hairpin_glycosidase_sf"/>
</dbReference>
<dbReference type="Gene3D" id="1.50.10.10">
    <property type="match status" value="1"/>
</dbReference>
<sequence>MVTASPVTPEQVASSAAWIVGQQDPSGAIPWSTEQHLDPWDHVQSAMGLAAAGRITEAERAYAWSRENQQPDGSWAARYLAGAVDDDHLDTNFVAYLATGVWHHWLVTGDRAFVERMWPAVDAALACVLTCAQPGGAIAWTRGTDEVLVAGNGSIHLSLRCGAALAGLVGARRPAWDEAARAIREVFATSPDGFTPKPHSMDWYYPVLGGALTGDAAEARIKEGWDTFVVDGFGIRCVTPNPWVTGAETCELALALDAIGRTDDARTQLAAMQHLRDDDGSYWTGLVVDDRQLWPVEHTTWTAATVILAHDALTRGSGGSGIFRGDGLPA</sequence>
<organism evidence="1 2">
    <name type="scientific">Aeromicrobium marinum DSM 15272</name>
    <dbReference type="NCBI Taxonomy" id="585531"/>
    <lineage>
        <taxon>Bacteria</taxon>
        <taxon>Bacillati</taxon>
        <taxon>Actinomycetota</taxon>
        <taxon>Actinomycetes</taxon>
        <taxon>Propionibacteriales</taxon>
        <taxon>Nocardioidaceae</taxon>
        <taxon>Aeromicrobium</taxon>
    </lineage>
</organism>
<proteinExistence type="predicted"/>
<evidence type="ECO:0000313" key="2">
    <source>
        <dbReference type="Proteomes" id="UP000003111"/>
    </source>
</evidence>
<keyword evidence="2" id="KW-1185">Reference proteome</keyword>
<comment type="caution">
    <text evidence="1">The sequence shown here is derived from an EMBL/GenBank/DDBJ whole genome shotgun (WGS) entry which is preliminary data.</text>
</comment>
<name>E2SFB1_9ACTN</name>
<dbReference type="GO" id="GO:0005975">
    <property type="term" value="P:carbohydrate metabolic process"/>
    <property type="evidence" value="ECO:0007669"/>
    <property type="project" value="InterPro"/>
</dbReference>
<evidence type="ECO:0000313" key="1">
    <source>
        <dbReference type="EMBL" id="EFQ82196.1"/>
    </source>
</evidence>
<dbReference type="EMBL" id="ACLF03000011">
    <property type="protein sequence ID" value="EFQ82196.1"/>
    <property type="molecule type" value="Genomic_DNA"/>
</dbReference>
<gene>
    <name evidence="1" type="ORF">HMPREF0063_12720</name>
</gene>
<evidence type="ECO:0008006" key="3">
    <source>
        <dbReference type="Google" id="ProtNLM"/>
    </source>
</evidence>
<dbReference type="OrthoDB" id="5175804at2"/>
<reference evidence="1" key="1">
    <citation type="submission" date="2010-08" db="EMBL/GenBank/DDBJ databases">
        <authorList>
            <person name="Muzny D."/>
            <person name="Qin X."/>
            <person name="Buhay C."/>
            <person name="Dugan-Rocha S."/>
            <person name="Ding Y."/>
            <person name="Chen G."/>
            <person name="Hawes A."/>
            <person name="Holder M."/>
            <person name="Jhangiani S."/>
            <person name="Johnson A."/>
            <person name="Khan Z."/>
            <person name="Li Z."/>
            <person name="Liu W."/>
            <person name="Liu X."/>
            <person name="Perez L."/>
            <person name="Shen H."/>
            <person name="Wang Q."/>
            <person name="Watt J."/>
            <person name="Xi L."/>
            <person name="Xin Y."/>
            <person name="Zhou J."/>
            <person name="Deng J."/>
            <person name="Jiang H."/>
            <person name="Liu Y."/>
            <person name="Qu J."/>
            <person name="Song X.-Z."/>
            <person name="Zhang L."/>
            <person name="Villasana D."/>
            <person name="Johnson A."/>
            <person name="Liu J."/>
            <person name="Liyanage D."/>
            <person name="Lorensuhewa L."/>
            <person name="Robinson T."/>
            <person name="Song A."/>
            <person name="Song B.-B."/>
            <person name="Dinh H."/>
            <person name="Thornton R."/>
            <person name="Coyle M."/>
            <person name="Francisco L."/>
            <person name="Jackson L."/>
            <person name="Javaid M."/>
            <person name="Korchina V."/>
            <person name="Kovar C."/>
            <person name="Mata R."/>
            <person name="Mathew T."/>
            <person name="Ngo R."/>
            <person name="Nguyen L."/>
            <person name="Nguyen N."/>
            <person name="Okwuonu G."/>
            <person name="Ongeri F."/>
            <person name="Pham C."/>
            <person name="Simmons D."/>
            <person name="Wilczek-Boney K."/>
            <person name="Hale W."/>
            <person name="Jakkamsetti A."/>
            <person name="Pham P."/>
            <person name="Ruth R."/>
            <person name="San Lucas F."/>
            <person name="Warren J."/>
            <person name="Zhang J."/>
            <person name="Zhao Z."/>
            <person name="Zhou C."/>
            <person name="Zhu D."/>
            <person name="Lee S."/>
            <person name="Bess C."/>
            <person name="Blankenburg K."/>
            <person name="Forbes L."/>
            <person name="Fu Q."/>
            <person name="Gubbala S."/>
            <person name="Hirani K."/>
            <person name="Jayaseelan J.C."/>
            <person name="Lara F."/>
            <person name="Munidasa M."/>
            <person name="Palculict T."/>
            <person name="Patil S."/>
            <person name="Pu L.-L."/>
            <person name="Saada N."/>
            <person name="Tang L."/>
            <person name="Weissenberger G."/>
            <person name="Zhu Y."/>
            <person name="Hemphill L."/>
            <person name="Shang Y."/>
            <person name="Youmans B."/>
            <person name="Ayvaz T."/>
            <person name="Ross M."/>
            <person name="Santibanez J."/>
            <person name="Aqrawi P."/>
            <person name="Gross S."/>
            <person name="Joshi V."/>
            <person name="Fowler G."/>
            <person name="Nazareth L."/>
            <person name="Reid J."/>
            <person name="Worley K."/>
            <person name="Petrosino J."/>
            <person name="Highlander S."/>
            <person name="Gibbs R."/>
        </authorList>
    </citation>
    <scope>NUCLEOTIDE SEQUENCE [LARGE SCALE GENOMIC DNA]</scope>
    <source>
        <strain evidence="1">DSM 15272</strain>
    </source>
</reference>
<protein>
    <recommendedName>
        <fullName evidence="3">Prenyltransferase</fullName>
    </recommendedName>
</protein>
<dbReference type="InterPro" id="IPR012341">
    <property type="entry name" value="6hp_glycosidase-like_sf"/>
</dbReference>
<dbReference type="STRING" id="585531.HMPREF0063_12720"/>